<feature type="signal peptide" evidence="3">
    <location>
        <begin position="1"/>
        <end position="19"/>
    </location>
</feature>
<organism evidence="4 5">
    <name type="scientific">Dyadobacter luteus</name>
    <dbReference type="NCBI Taxonomy" id="2259619"/>
    <lineage>
        <taxon>Bacteria</taxon>
        <taxon>Pseudomonadati</taxon>
        <taxon>Bacteroidota</taxon>
        <taxon>Cytophagia</taxon>
        <taxon>Cytophagales</taxon>
        <taxon>Spirosomataceae</taxon>
        <taxon>Dyadobacter</taxon>
    </lineage>
</organism>
<dbReference type="AlphaFoldDB" id="A0A3D8Y6Q5"/>
<evidence type="ECO:0000256" key="1">
    <source>
        <dbReference type="ARBA" id="ARBA00009766"/>
    </source>
</evidence>
<dbReference type="InterPro" id="IPR009742">
    <property type="entry name" value="Curlin_rpt"/>
</dbReference>
<sequence>MKKLTLTVATLLSGFHVLAQNNSSVVTQLGDYNKGTVNQNGKHSSSVLQTSNATLSTQENVTDVTQKNISAFNLKESDSKVEQFGHSHTTTVIQDGKNTLEAYIGSSGAFNQNNETYSKQYGSENAGLQRIEGSVSTVSFLSLNQSGISNTSDQVAHQAVDSKGIVTQSGNFNDASQRVEGSDNEARIQQTSDGNSAFQQIIGWNSADNFSMITQSGKDNNARIVTEGDNNRFDATQLGDRNSVVGLAGTPSSNATQRGDGNNILLNQIGNDNAFHIRQEGNDNTITGTSVSGALQLGNNNTGVFAQDGSDLKIISDQFGNNNMQIVTQTGNGSESTVFQSGTTNMARVTQADH</sequence>
<comment type="caution">
    <text evidence="4">The sequence shown here is derived from an EMBL/GenBank/DDBJ whole genome shotgun (WGS) entry which is preliminary data.</text>
</comment>
<evidence type="ECO:0000256" key="2">
    <source>
        <dbReference type="ARBA" id="ARBA00022729"/>
    </source>
</evidence>
<keyword evidence="5" id="KW-1185">Reference proteome</keyword>
<dbReference type="GO" id="GO:0007155">
    <property type="term" value="P:cell adhesion"/>
    <property type="evidence" value="ECO:0007669"/>
    <property type="project" value="InterPro"/>
</dbReference>
<gene>
    <name evidence="4" type="ORF">DSL64_22745</name>
</gene>
<dbReference type="Pfam" id="PF07012">
    <property type="entry name" value="Curlin_rpt"/>
    <property type="match status" value="2"/>
</dbReference>
<dbReference type="EMBL" id="QNUL01000025">
    <property type="protein sequence ID" value="REA57755.1"/>
    <property type="molecule type" value="Genomic_DNA"/>
</dbReference>
<comment type="similarity">
    <text evidence="1">Belongs to the CsgA/CsgB family.</text>
</comment>
<accession>A0A3D8Y6Q5</accession>
<dbReference type="RefSeq" id="WP_115833246.1">
    <property type="nucleotide sequence ID" value="NZ_QNUL01000025.1"/>
</dbReference>
<evidence type="ECO:0000256" key="3">
    <source>
        <dbReference type="SAM" id="SignalP"/>
    </source>
</evidence>
<dbReference type="Proteomes" id="UP000256373">
    <property type="component" value="Unassembled WGS sequence"/>
</dbReference>
<evidence type="ECO:0008006" key="6">
    <source>
        <dbReference type="Google" id="ProtNLM"/>
    </source>
</evidence>
<feature type="chain" id="PRO_5017777939" description="Curlin associated repeat-containing protein" evidence="3">
    <location>
        <begin position="20"/>
        <end position="354"/>
    </location>
</feature>
<dbReference type="GO" id="GO:0009289">
    <property type="term" value="C:pilus"/>
    <property type="evidence" value="ECO:0007669"/>
    <property type="project" value="InterPro"/>
</dbReference>
<evidence type="ECO:0000313" key="5">
    <source>
        <dbReference type="Proteomes" id="UP000256373"/>
    </source>
</evidence>
<evidence type="ECO:0000313" key="4">
    <source>
        <dbReference type="EMBL" id="REA57755.1"/>
    </source>
</evidence>
<reference evidence="4 5" key="1">
    <citation type="submission" date="2018-07" db="EMBL/GenBank/DDBJ databases">
        <title>Dyadobacter roseus sp. nov., isolated from rose rhizosphere soil.</title>
        <authorList>
            <person name="Chen L."/>
        </authorList>
    </citation>
    <scope>NUCLEOTIDE SEQUENCE [LARGE SCALE GENOMIC DNA]</scope>
    <source>
        <strain evidence="4 5">RS19</strain>
    </source>
</reference>
<keyword evidence="2 3" id="KW-0732">Signal</keyword>
<dbReference type="OrthoDB" id="931766at2"/>
<proteinExistence type="inferred from homology"/>
<name>A0A3D8Y6Q5_9BACT</name>
<protein>
    <recommendedName>
        <fullName evidence="6">Curlin associated repeat-containing protein</fullName>
    </recommendedName>
</protein>